<comment type="catalytic activity">
    <reaction evidence="13 14">
        <text>di-trans,octa-cis-undecaprenyl diphosphate + H2O = di-trans,octa-cis-undecaprenyl phosphate + phosphate + H(+)</text>
        <dbReference type="Rhea" id="RHEA:28094"/>
        <dbReference type="ChEBI" id="CHEBI:15377"/>
        <dbReference type="ChEBI" id="CHEBI:15378"/>
        <dbReference type="ChEBI" id="CHEBI:43474"/>
        <dbReference type="ChEBI" id="CHEBI:58405"/>
        <dbReference type="ChEBI" id="CHEBI:60392"/>
        <dbReference type="EC" id="3.6.1.27"/>
    </reaction>
</comment>
<feature type="transmembrane region" description="Helical" evidence="14">
    <location>
        <begin position="136"/>
        <end position="156"/>
    </location>
</feature>
<accession>A0A0H5DPP2</accession>
<comment type="subcellular location">
    <subcellularLocation>
        <location evidence="1 14">Cell membrane</location>
        <topology evidence="1 14">Multi-pass membrane protein</topology>
    </subcellularLocation>
</comment>
<evidence type="ECO:0000256" key="10">
    <source>
        <dbReference type="ARBA" id="ARBA00023251"/>
    </source>
</evidence>
<keyword evidence="8 14" id="KW-1133">Transmembrane helix</keyword>
<dbReference type="RefSeq" id="WP_098038402.1">
    <property type="nucleotide sequence ID" value="NZ_CWGJ01000012.1"/>
</dbReference>
<keyword evidence="10 14" id="KW-0046">Antibiotic resistance</keyword>
<evidence type="ECO:0000256" key="13">
    <source>
        <dbReference type="ARBA" id="ARBA00047594"/>
    </source>
</evidence>
<keyword evidence="16" id="KW-1185">Reference proteome</keyword>
<dbReference type="EC" id="3.6.1.27" evidence="3 14"/>
<dbReference type="GO" id="GO:0046677">
    <property type="term" value="P:response to antibiotic"/>
    <property type="evidence" value="ECO:0007669"/>
    <property type="project" value="UniProtKB-UniRule"/>
</dbReference>
<sequence>MNYLQAIILGIVQGLTEFFPVSSSGHLELFQLFFGLENPKNFIFFDLICHLGTLLAIFVAFKEEIKRILFQDKAAIKAIMIALLPLFPLLLILKEVKALFDKPELLGFTFMITSVLLFISMRFKEKQKETAPKRQFSYKAPLFIGLFQAFAILPGVSRSGSTIAAAKMVGWTAEEAIRFSFLLAIPTILGGALVETLSLVKEGTLLTAGYSMAGPCLAGFITSFVVGLFALKTLITLGLRAIHFFAWYCLLLSCFCLLYFL</sequence>
<name>A0A0H5DPP2_9BACT</name>
<protein>
    <recommendedName>
        <fullName evidence="4 14">Undecaprenyl-diphosphatase</fullName>
        <ecNumber evidence="3 14">3.6.1.27</ecNumber>
    </recommendedName>
    <alternativeName>
        <fullName evidence="12 14">Bacitracin resistance protein</fullName>
    </alternativeName>
    <alternativeName>
        <fullName evidence="11 14">Undecaprenyl pyrophosphate phosphatase</fullName>
    </alternativeName>
</protein>
<keyword evidence="9 14" id="KW-0472">Membrane</keyword>
<dbReference type="PANTHER" id="PTHR30622:SF2">
    <property type="entry name" value="UNDECAPRENYL-DIPHOSPHATASE"/>
    <property type="match status" value="1"/>
</dbReference>
<gene>
    <name evidence="14 15" type="primary">uppP</name>
    <name evidence="15" type="ORF">ELAC_1205</name>
</gene>
<dbReference type="Pfam" id="PF02673">
    <property type="entry name" value="BacA"/>
    <property type="match status" value="1"/>
</dbReference>
<dbReference type="GO" id="GO:0050380">
    <property type="term" value="F:undecaprenyl-diphosphatase activity"/>
    <property type="evidence" value="ECO:0007669"/>
    <property type="project" value="UniProtKB-UniRule"/>
</dbReference>
<evidence type="ECO:0000256" key="3">
    <source>
        <dbReference type="ARBA" id="ARBA00012374"/>
    </source>
</evidence>
<evidence type="ECO:0000256" key="14">
    <source>
        <dbReference type="HAMAP-Rule" id="MF_01006"/>
    </source>
</evidence>
<keyword evidence="14" id="KW-0573">Peptidoglycan synthesis</keyword>
<dbReference type="GO" id="GO:0009252">
    <property type="term" value="P:peptidoglycan biosynthetic process"/>
    <property type="evidence" value="ECO:0007669"/>
    <property type="project" value="UniProtKB-KW"/>
</dbReference>
<evidence type="ECO:0000256" key="2">
    <source>
        <dbReference type="ARBA" id="ARBA00010621"/>
    </source>
</evidence>
<evidence type="ECO:0000256" key="5">
    <source>
        <dbReference type="ARBA" id="ARBA00022475"/>
    </source>
</evidence>
<feature type="transmembrane region" description="Helical" evidence="14">
    <location>
        <begin position="105"/>
        <end position="124"/>
    </location>
</feature>
<evidence type="ECO:0000256" key="11">
    <source>
        <dbReference type="ARBA" id="ARBA00032707"/>
    </source>
</evidence>
<dbReference type="HAMAP" id="MF_01006">
    <property type="entry name" value="Undec_diphosphatase"/>
    <property type="match status" value="1"/>
</dbReference>
<evidence type="ECO:0000256" key="1">
    <source>
        <dbReference type="ARBA" id="ARBA00004651"/>
    </source>
</evidence>
<dbReference type="GO" id="GO:0071555">
    <property type="term" value="P:cell wall organization"/>
    <property type="evidence" value="ECO:0007669"/>
    <property type="project" value="UniProtKB-KW"/>
</dbReference>
<keyword evidence="7 14" id="KW-0378">Hydrolase</keyword>
<dbReference type="Proteomes" id="UP000220251">
    <property type="component" value="Unassembled WGS sequence"/>
</dbReference>
<feature type="transmembrane region" description="Helical" evidence="14">
    <location>
        <begin position="176"/>
        <end position="200"/>
    </location>
</feature>
<dbReference type="AlphaFoldDB" id="A0A0H5DPP2"/>
<proteinExistence type="inferred from homology"/>
<dbReference type="InterPro" id="IPR003824">
    <property type="entry name" value="UppP"/>
</dbReference>
<organism evidence="15 16">
    <name type="scientific">Estrella lausannensis</name>
    <dbReference type="NCBI Taxonomy" id="483423"/>
    <lineage>
        <taxon>Bacteria</taxon>
        <taxon>Pseudomonadati</taxon>
        <taxon>Chlamydiota</taxon>
        <taxon>Chlamydiia</taxon>
        <taxon>Parachlamydiales</taxon>
        <taxon>Candidatus Criblamydiaceae</taxon>
        <taxon>Estrella</taxon>
    </lineage>
</organism>
<keyword evidence="14" id="KW-0961">Cell wall biogenesis/degradation</keyword>
<evidence type="ECO:0000256" key="8">
    <source>
        <dbReference type="ARBA" id="ARBA00022989"/>
    </source>
</evidence>
<evidence type="ECO:0000256" key="6">
    <source>
        <dbReference type="ARBA" id="ARBA00022692"/>
    </source>
</evidence>
<dbReference type="GO" id="GO:0005886">
    <property type="term" value="C:plasma membrane"/>
    <property type="evidence" value="ECO:0007669"/>
    <property type="project" value="UniProtKB-SubCell"/>
</dbReference>
<evidence type="ECO:0000313" key="16">
    <source>
        <dbReference type="Proteomes" id="UP000220251"/>
    </source>
</evidence>
<keyword evidence="14" id="KW-0133">Cell shape</keyword>
<dbReference type="GO" id="GO:0008360">
    <property type="term" value="P:regulation of cell shape"/>
    <property type="evidence" value="ECO:0007669"/>
    <property type="project" value="UniProtKB-KW"/>
</dbReference>
<dbReference type="EMBL" id="CWGJ01000012">
    <property type="protein sequence ID" value="CRX38546.1"/>
    <property type="molecule type" value="Genomic_DNA"/>
</dbReference>
<comment type="function">
    <text evidence="14">Catalyzes the dephosphorylation of undecaprenyl diphosphate (UPP). Confers resistance to bacitracin.</text>
</comment>
<reference evidence="16" key="1">
    <citation type="submission" date="2015-06" db="EMBL/GenBank/DDBJ databases">
        <authorList>
            <person name="Bertelli C."/>
        </authorList>
    </citation>
    <scope>NUCLEOTIDE SEQUENCE [LARGE SCALE GENOMIC DNA]</scope>
    <source>
        <strain evidence="16">CRIB-30</strain>
    </source>
</reference>
<feature type="transmembrane region" description="Helical" evidence="14">
    <location>
        <begin position="42"/>
        <end position="62"/>
    </location>
</feature>
<evidence type="ECO:0000313" key="15">
    <source>
        <dbReference type="EMBL" id="CRX38546.1"/>
    </source>
</evidence>
<feature type="transmembrane region" description="Helical" evidence="14">
    <location>
        <begin position="74"/>
        <end position="93"/>
    </location>
</feature>
<keyword evidence="6 14" id="KW-0812">Transmembrane</keyword>
<keyword evidence="5 14" id="KW-1003">Cell membrane</keyword>
<feature type="transmembrane region" description="Helical" evidence="14">
    <location>
        <begin position="212"/>
        <end position="235"/>
    </location>
</feature>
<dbReference type="PANTHER" id="PTHR30622">
    <property type="entry name" value="UNDECAPRENYL-DIPHOSPHATASE"/>
    <property type="match status" value="1"/>
</dbReference>
<comment type="similarity">
    <text evidence="2 14">Belongs to the UppP family.</text>
</comment>
<evidence type="ECO:0000256" key="7">
    <source>
        <dbReference type="ARBA" id="ARBA00022801"/>
    </source>
</evidence>
<evidence type="ECO:0000256" key="4">
    <source>
        <dbReference type="ARBA" id="ARBA00021581"/>
    </source>
</evidence>
<feature type="transmembrane region" description="Helical" evidence="14">
    <location>
        <begin position="241"/>
        <end position="260"/>
    </location>
</feature>
<dbReference type="OrthoDB" id="9808289at2"/>
<evidence type="ECO:0000256" key="12">
    <source>
        <dbReference type="ARBA" id="ARBA00032932"/>
    </source>
</evidence>
<comment type="miscellaneous">
    <text evidence="14">Bacitracin is thought to be involved in the inhibition of peptidoglycan synthesis by sequestering undecaprenyl diphosphate, thereby reducing the pool of lipid carrier available.</text>
</comment>
<evidence type="ECO:0000256" key="9">
    <source>
        <dbReference type="ARBA" id="ARBA00023136"/>
    </source>
</evidence>